<comment type="caution">
    <text evidence="15">The sequence shown here is derived from an EMBL/GenBank/DDBJ whole genome shotgun (WGS) entry which is preliminary data.</text>
</comment>
<evidence type="ECO:0000259" key="14">
    <source>
        <dbReference type="Pfam" id="PF01207"/>
    </source>
</evidence>
<comment type="cofactor">
    <cofactor evidence="1">
        <name>FMN</name>
        <dbReference type="ChEBI" id="CHEBI:58210"/>
    </cofactor>
</comment>
<evidence type="ECO:0000313" key="15">
    <source>
        <dbReference type="EMBL" id="KAJ8607985.1"/>
    </source>
</evidence>
<proteinExistence type="inferred from homology"/>
<evidence type="ECO:0000256" key="8">
    <source>
        <dbReference type="ARBA" id="ARBA00023002"/>
    </source>
</evidence>
<dbReference type="PANTHER" id="PTHR45846:SF1">
    <property type="entry name" value="TRNA-DIHYDROURIDINE(47) SYNTHASE [NAD(P)(+)]-LIKE"/>
    <property type="match status" value="1"/>
</dbReference>
<comment type="similarity">
    <text evidence="2">Belongs to the Dus family. Dus3 subfamily.</text>
</comment>
<dbReference type="CDD" id="cd02801">
    <property type="entry name" value="DUS_like_FMN"/>
    <property type="match status" value="1"/>
</dbReference>
<protein>
    <recommendedName>
        <fullName evidence="3">tRNA-dihydrouridine(47) synthase [NAD(P)(+)]</fullName>
        <ecNumber evidence="3">1.3.1.89</ecNumber>
    </recommendedName>
</protein>
<comment type="catalytic activity">
    <reaction evidence="9">
        <text>5,6-dihydrouridine(47) in tRNA + NAD(+) = uridine(47) in tRNA + NADH + H(+)</text>
        <dbReference type="Rhea" id="RHEA:53364"/>
        <dbReference type="Rhea" id="RHEA-COMP:13539"/>
        <dbReference type="Rhea" id="RHEA-COMP:13540"/>
        <dbReference type="ChEBI" id="CHEBI:15378"/>
        <dbReference type="ChEBI" id="CHEBI:57540"/>
        <dbReference type="ChEBI" id="CHEBI:57945"/>
        <dbReference type="ChEBI" id="CHEBI:65315"/>
        <dbReference type="ChEBI" id="CHEBI:74443"/>
        <dbReference type="EC" id="1.3.1.89"/>
    </reaction>
    <physiologicalReaction direction="right-to-left" evidence="9">
        <dbReference type="Rhea" id="RHEA:53366"/>
    </physiologicalReaction>
</comment>
<dbReference type="AlphaFoldDB" id="A0AAD7UJ70"/>
<keyword evidence="8" id="KW-0560">Oxidoreductase</keyword>
<evidence type="ECO:0000256" key="6">
    <source>
        <dbReference type="ARBA" id="ARBA00022694"/>
    </source>
</evidence>
<reference evidence="15" key="1">
    <citation type="submission" date="2023-01" db="EMBL/GenBank/DDBJ databases">
        <title>Metagenome sequencing of chrysophaentin producing Chrysophaeum taylorii.</title>
        <authorList>
            <person name="Davison J."/>
            <person name="Bewley C."/>
        </authorList>
    </citation>
    <scope>NUCLEOTIDE SEQUENCE</scope>
    <source>
        <strain evidence="15">NIES-1699</strain>
    </source>
</reference>
<feature type="domain" description="DUS-like FMN-binding" evidence="14">
    <location>
        <begin position="16"/>
        <end position="244"/>
    </location>
</feature>
<keyword evidence="6" id="KW-0819">tRNA processing</keyword>
<dbReference type="InterPro" id="IPR013785">
    <property type="entry name" value="Aldolase_TIM"/>
</dbReference>
<dbReference type="GO" id="GO:0102265">
    <property type="term" value="F:tRNA-dihydrouridine47 synthase activity"/>
    <property type="evidence" value="ECO:0007669"/>
    <property type="project" value="UniProtKB-EC"/>
</dbReference>
<dbReference type="SUPFAM" id="SSF51395">
    <property type="entry name" value="FMN-linked oxidoreductases"/>
    <property type="match status" value="1"/>
</dbReference>
<keyword evidence="5" id="KW-0288">FMN</keyword>
<evidence type="ECO:0000256" key="5">
    <source>
        <dbReference type="ARBA" id="ARBA00022643"/>
    </source>
</evidence>
<evidence type="ECO:0000256" key="11">
    <source>
        <dbReference type="ARBA" id="ARBA00049447"/>
    </source>
</evidence>
<dbReference type="EC" id="1.3.1.89" evidence="3"/>
<keyword evidence="16" id="KW-1185">Reference proteome</keyword>
<evidence type="ECO:0000256" key="12">
    <source>
        <dbReference type="ARBA" id="ARBA00049513"/>
    </source>
</evidence>
<evidence type="ECO:0000313" key="16">
    <source>
        <dbReference type="Proteomes" id="UP001230188"/>
    </source>
</evidence>
<evidence type="ECO:0000256" key="7">
    <source>
        <dbReference type="ARBA" id="ARBA00022857"/>
    </source>
</evidence>
<dbReference type="GO" id="GO:0003723">
    <property type="term" value="F:RNA binding"/>
    <property type="evidence" value="ECO:0007669"/>
    <property type="project" value="TreeGrafter"/>
</dbReference>
<evidence type="ECO:0000256" key="9">
    <source>
        <dbReference type="ARBA" id="ARBA00048266"/>
    </source>
</evidence>
<evidence type="ECO:0000256" key="13">
    <source>
        <dbReference type="SAM" id="MobiDB-lite"/>
    </source>
</evidence>
<dbReference type="InterPro" id="IPR035587">
    <property type="entry name" value="DUS-like_FMN-bd"/>
</dbReference>
<keyword evidence="7" id="KW-0521">NADP</keyword>
<name>A0AAD7UJ70_9STRA</name>
<evidence type="ECO:0000256" key="3">
    <source>
        <dbReference type="ARBA" id="ARBA00012376"/>
    </source>
</evidence>
<comment type="catalytic activity">
    <reaction evidence="10">
        <text>a 5,6-dihydrouridine in mRNA + NAD(+) = a uridine in mRNA + NADH + H(+)</text>
        <dbReference type="Rhea" id="RHEA:69851"/>
        <dbReference type="Rhea" id="RHEA-COMP:14658"/>
        <dbReference type="Rhea" id="RHEA-COMP:17789"/>
        <dbReference type="ChEBI" id="CHEBI:15378"/>
        <dbReference type="ChEBI" id="CHEBI:57540"/>
        <dbReference type="ChEBI" id="CHEBI:57945"/>
        <dbReference type="ChEBI" id="CHEBI:65315"/>
        <dbReference type="ChEBI" id="CHEBI:74443"/>
    </reaction>
    <physiologicalReaction direction="right-to-left" evidence="10">
        <dbReference type="Rhea" id="RHEA:69853"/>
    </physiologicalReaction>
</comment>
<comment type="catalytic activity">
    <reaction evidence="12">
        <text>5,6-dihydrouridine(47) in tRNA + NADP(+) = uridine(47) in tRNA + NADPH + H(+)</text>
        <dbReference type="Rhea" id="RHEA:53360"/>
        <dbReference type="Rhea" id="RHEA-COMP:13539"/>
        <dbReference type="Rhea" id="RHEA-COMP:13540"/>
        <dbReference type="ChEBI" id="CHEBI:15378"/>
        <dbReference type="ChEBI" id="CHEBI:57783"/>
        <dbReference type="ChEBI" id="CHEBI:58349"/>
        <dbReference type="ChEBI" id="CHEBI:65315"/>
        <dbReference type="ChEBI" id="CHEBI:74443"/>
        <dbReference type="EC" id="1.3.1.89"/>
    </reaction>
    <physiologicalReaction direction="right-to-left" evidence="12">
        <dbReference type="Rhea" id="RHEA:53362"/>
    </physiologicalReaction>
</comment>
<comment type="catalytic activity">
    <reaction evidence="11">
        <text>a 5,6-dihydrouridine in mRNA + NADP(+) = a uridine in mRNA + NADPH + H(+)</text>
        <dbReference type="Rhea" id="RHEA:69855"/>
        <dbReference type="Rhea" id="RHEA-COMP:14658"/>
        <dbReference type="Rhea" id="RHEA-COMP:17789"/>
        <dbReference type="ChEBI" id="CHEBI:15378"/>
        <dbReference type="ChEBI" id="CHEBI:57783"/>
        <dbReference type="ChEBI" id="CHEBI:58349"/>
        <dbReference type="ChEBI" id="CHEBI:65315"/>
        <dbReference type="ChEBI" id="CHEBI:74443"/>
    </reaction>
    <physiologicalReaction direction="right-to-left" evidence="11">
        <dbReference type="Rhea" id="RHEA:69857"/>
    </physiologicalReaction>
</comment>
<dbReference type="PROSITE" id="PS01136">
    <property type="entry name" value="UPF0034"/>
    <property type="match status" value="1"/>
</dbReference>
<dbReference type="Proteomes" id="UP001230188">
    <property type="component" value="Unassembled WGS sequence"/>
</dbReference>
<evidence type="ECO:0000256" key="4">
    <source>
        <dbReference type="ARBA" id="ARBA00022630"/>
    </source>
</evidence>
<gene>
    <name evidence="15" type="ORF">CTAYLR_008223</name>
</gene>
<evidence type="ECO:0000256" key="10">
    <source>
        <dbReference type="ARBA" id="ARBA00048342"/>
    </source>
</evidence>
<organism evidence="15 16">
    <name type="scientific">Chrysophaeum taylorii</name>
    <dbReference type="NCBI Taxonomy" id="2483200"/>
    <lineage>
        <taxon>Eukaryota</taxon>
        <taxon>Sar</taxon>
        <taxon>Stramenopiles</taxon>
        <taxon>Ochrophyta</taxon>
        <taxon>Pelagophyceae</taxon>
        <taxon>Pelagomonadales</taxon>
        <taxon>Pelagomonadaceae</taxon>
        <taxon>Chrysophaeum</taxon>
    </lineage>
</organism>
<dbReference type="EMBL" id="JAQMWT010000186">
    <property type="protein sequence ID" value="KAJ8607985.1"/>
    <property type="molecule type" value="Genomic_DNA"/>
</dbReference>
<sequence>MKTQEIVEAIAGKAILAPLTRGGTPAFRALCASYGAEITMGEMAFAKFLLKGDRKEAARLRRHESETVFGAQIATNTIDEGARACAVAAERGCDWVDLNCGCPIYEATRRGLGSALLRKPPKLARLVSGIVAESDLAVSVKIRLSPSGDDDVNFPEVLELLSELGDLAPAFVSVHGRTTTARYKTAANWTAVEAAARGPLPVVGNGDILTYYEAEARREAAPSTHAIMIGRGALTTPWLFDELRSRDVWLPRAAERVDVYWHLATLFKAHFGDDERGRSAAWYFFPWHFDFLTRWRPLPEDAFGDMAKRRPLVQSSREVDDVLIKLEGPLSSLDPLEQLLRCPIPEAHNLMAAALWDAGSSKDAVAALDRLATPDNLATWAAAKTAASGTADELEGHTPRRGKRKSQ</sequence>
<dbReference type="InterPro" id="IPR018517">
    <property type="entry name" value="tRNA_hU_synthase_CS"/>
</dbReference>
<evidence type="ECO:0000256" key="2">
    <source>
        <dbReference type="ARBA" id="ARBA00005451"/>
    </source>
</evidence>
<accession>A0AAD7UJ70</accession>
<dbReference type="Pfam" id="PF01207">
    <property type="entry name" value="Dus"/>
    <property type="match status" value="1"/>
</dbReference>
<dbReference type="Gene3D" id="3.20.20.70">
    <property type="entry name" value="Aldolase class I"/>
    <property type="match status" value="1"/>
</dbReference>
<dbReference type="GO" id="GO:0050660">
    <property type="term" value="F:flavin adenine dinucleotide binding"/>
    <property type="evidence" value="ECO:0007669"/>
    <property type="project" value="InterPro"/>
</dbReference>
<keyword evidence="4" id="KW-0285">Flavoprotein</keyword>
<feature type="region of interest" description="Disordered" evidence="13">
    <location>
        <begin position="384"/>
        <end position="407"/>
    </location>
</feature>
<evidence type="ECO:0000256" key="1">
    <source>
        <dbReference type="ARBA" id="ARBA00001917"/>
    </source>
</evidence>
<dbReference type="PANTHER" id="PTHR45846">
    <property type="entry name" value="TRNA-DIHYDROURIDINE(47) SYNTHASE [NAD(P)(+)]-LIKE"/>
    <property type="match status" value="1"/>
</dbReference>